<sequence length="335" mass="35648">MKKRIAALLCAAMMAVTLAACTSEGPGKEASEPAADSGQAKTEEGKSAEEITLGVSFGQNVHPFFVAMQKGIEKACEDYNVKKCNVLSADSSLETQNSQLENLVTMGCDAILLNPYDSEGVVNAVSDAVNGGVGVFTMDVDCEGSLAFVASDNKEIGKMLAEYVIEKLDGKGKIAIIDGITVSSLKDRTEGFMEVIKESGIEIVAEQQTAHARDTALASAENILQANPDIDAFVGINENSGMAILSAATSANLKDLLITTVDATSENMAAIRDGKVAVGVSQDPYQMGYKAVEQALAWCEGKDVEKFIEVPVEYMDKDNIQEFIDREKGYGVEVE</sequence>
<dbReference type="AlphaFoldDB" id="A0A174H369"/>
<keyword evidence="3 5" id="KW-0732">Signal</keyword>
<dbReference type="InterPro" id="IPR028082">
    <property type="entry name" value="Peripla_BP_I"/>
</dbReference>
<evidence type="ECO:0000256" key="4">
    <source>
        <dbReference type="SAM" id="MobiDB-lite"/>
    </source>
</evidence>
<dbReference type="Proteomes" id="UP000095544">
    <property type="component" value="Unassembled WGS sequence"/>
</dbReference>
<dbReference type="Gene3D" id="3.40.50.2300">
    <property type="match status" value="2"/>
</dbReference>
<reference evidence="7 8" key="1">
    <citation type="submission" date="2015-09" db="EMBL/GenBank/DDBJ databases">
        <authorList>
            <consortium name="Pathogen Informatics"/>
        </authorList>
    </citation>
    <scope>NUCLEOTIDE SEQUENCE [LARGE SCALE GENOMIC DNA]</scope>
    <source>
        <strain evidence="7 8">2789STDY5834876</strain>
    </source>
</reference>
<dbReference type="SUPFAM" id="SSF53822">
    <property type="entry name" value="Periplasmic binding protein-like I"/>
    <property type="match status" value="1"/>
</dbReference>
<proteinExistence type="inferred from homology"/>
<dbReference type="EMBL" id="CYZU01000028">
    <property type="protein sequence ID" value="CUO67469.1"/>
    <property type="molecule type" value="Genomic_DNA"/>
</dbReference>
<gene>
    <name evidence="7" type="primary">rbsB_6</name>
    <name evidence="7" type="ORF">ERS852491_02926</name>
</gene>
<dbReference type="CDD" id="cd01536">
    <property type="entry name" value="PBP1_ABC_sugar_binding-like"/>
    <property type="match status" value="1"/>
</dbReference>
<dbReference type="PROSITE" id="PS51257">
    <property type="entry name" value="PROKAR_LIPOPROTEIN"/>
    <property type="match status" value="1"/>
</dbReference>
<comment type="subcellular location">
    <subcellularLocation>
        <location evidence="1">Cell envelope</location>
    </subcellularLocation>
</comment>
<dbReference type="GO" id="GO:0030246">
    <property type="term" value="F:carbohydrate binding"/>
    <property type="evidence" value="ECO:0007669"/>
    <property type="project" value="UniProtKB-ARBA"/>
</dbReference>
<evidence type="ECO:0000313" key="8">
    <source>
        <dbReference type="Proteomes" id="UP000095544"/>
    </source>
</evidence>
<dbReference type="STRING" id="39482.ERS852491_02926"/>
<feature type="domain" description="Periplasmic binding protein" evidence="6">
    <location>
        <begin position="54"/>
        <end position="302"/>
    </location>
</feature>
<evidence type="ECO:0000259" key="6">
    <source>
        <dbReference type="Pfam" id="PF13407"/>
    </source>
</evidence>
<feature type="region of interest" description="Disordered" evidence="4">
    <location>
        <begin position="26"/>
        <end position="45"/>
    </location>
</feature>
<dbReference type="GO" id="GO:0030313">
    <property type="term" value="C:cell envelope"/>
    <property type="evidence" value="ECO:0007669"/>
    <property type="project" value="UniProtKB-SubCell"/>
</dbReference>
<evidence type="ECO:0000313" key="7">
    <source>
        <dbReference type="EMBL" id="CUO67469.1"/>
    </source>
</evidence>
<feature type="signal peptide" evidence="5">
    <location>
        <begin position="1"/>
        <end position="19"/>
    </location>
</feature>
<evidence type="ECO:0000256" key="3">
    <source>
        <dbReference type="ARBA" id="ARBA00022729"/>
    </source>
</evidence>
<evidence type="ECO:0000256" key="1">
    <source>
        <dbReference type="ARBA" id="ARBA00004196"/>
    </source>
</evidence>
<organism evidence="7 8">
    <name type="scientific">Faecalicatena contorta</name>
    <dbReference type="NCBI Taxonomy" id="39482"/>
    <lineage>
        <taxon>Bacteria</taxon>
        <taxon>Bacillati</taxon>
        <taxon>Bacillota</taxon>
        <taxon>Clostridia</taxon>
        <taxon>Lachnospirales</taxon>
        <taxon>Lachnospiraceae</taxon>
        <taxon>Faecalicatena</taxon>
    </lineage>
</organism>
<name>A0A174H369_9FIRM</name>
<dbReference type="RefSeq" id="WP_050641641.1">
    <property type="nucleotide sequence ID" value="NZ_CABKUE010000009.1"/>
</dbReference>
<feature type="chain" id="PRO_5039141552" evidence="5">
    <location>
        <begin position="20"/>
        <end position="335"/>
    </location>
</feature>
<protein>
    <submittedName>
        <fullName evidence="7">D-ribose-binding periplasmic protein</fullName>
    </submittedName>
</protein>
<dbReference type="InterPro" id="IPR025997">
    <property type="entry name" value="SBP_2_dom"/>
</dbReference>
<dbReference type="PANTHER" id="PTHR46847">
    <property type="entry name" value="D-ALLOSE-BINDING PERIPLASMIC PROTEIN-RELATED"/>
    <property type="match status" value="1"/>
</dbReference>
<dbReference type="Pfam" id="PF13407">
    <property type="entry name" value="Peripla_BP_4"/>
    <property type="match status" value="1"/>
</dbReference>
<evidence type="ECO:0000256" key="2">
    <source>
        <dbReference type="ARBA" id="ARBA00007639"/>
    </source>
</evidence>
<evidence type="ECO:0000256" key="5">
    <source>
        <dbReference type="SAM" id="SignalP"/>
    </source>
</evidence>
<dbReference type="PANTHER" id="PTHR46847:SF1">
    <property type="entry name" value="D-ALLOSE-BINDING PERIPLASMIC PROTEIN-RELATED"/>
    <property type="match status" value="1"/>
</dbReference>
<accession>A0A174H369</accession>
<comment type="similarity">
    <text evidence="2">Belongs to the bacterial solute-binding protein 2 family.</text>
</comment>
<dbReference type="OrthoDB" id="9770625at2"/>